<dbReference type="RefSeq" id="WP_106161781.1">
    <property type="nucleotide sequence ID" value="NZ_PVUF01000001.1"/>
</dbReference>
<feature type="region of interest" description="Disordered" evidence="1">
    <location>
        <begin position="462"/>
        <end position="485"/>
    </location>
</feature>
<proteinExistence type="predicted"/>
<feature type="domain" description="Acyclic terpene utilisation N-terminal" evidence="2">
    <location>
        <begin position="5"/>
        <end position="449"/>
    </location>
</feature>
<comment type="caution">
    <text evidence="4">The sequence shown here is derived from an EMBL/GenBank/DDBJ whole genome shotgun (WGS) entry which is preliminary data.</text>
</comment>
<dbReference type="Pfam" id="PF07287">
    <property type="entry name" value="AtuA"/>
    <property type="match status" value="1"/>
</dbReference>
<dbReference type="AlphaFoldDB" id="A0A2T1AND5"/>
<dbReference type="PANTHER" id="PTHR47708">
    <property type="match status" value="1"/>
</dbReference>
<gene>
    <name evidence="4" type="ORF">CLV89_101288</name>
</gene>
<dbReference type="InterPro" id="IPR010839">
    <property type="entry name" value="AtuA_N"/>
</dbReference>
<dbReference type="OrthoDB" id="9763456at2"/>
<name>A0A2T1AND5_TRISK</name>
<evidence type="ECO:0000259" key="3">
    <source>
        <dbReference type="Pfam" id="PF23544"/>
    </source>
</evidence>
<organism evidence="4 5">
    <name type="scientific">Tritonibacter scottomollicae</name>
    <name type="common">Epibacterium scottomollicae</name>
    <dbReference type="NCBI Taxonomy" id="483013"/>
    <lineage>
        <taxon>Bacteria</taxon>
        <taxon>Pseudomonadati</taxon>
        <taxon>Pseudomonadota</taxon>
        <taxon>Alphaproteobacteria</taxon>
        <taxon>Rhodobacterales</taxon>
        <taxon>Paracoccaceae</taxon>
        <taxon>Tritonibacter</taxon>
    </lineage>
</organism>
<dbReference type="PANTHER" id="PTHR47708:SF2">
    <property type="entry name" value="SI:CH73-132F6.5"/>
    <property type="match status" value="1"/>
</dbReference>
<accession>A0A2T1AND5</accession>
<evidence type="ECO:0000256" key="1">
    <source>
        <dbReference type="SAM" id="MobiDB-lite"/>
    </source>
</evidence>
<dbReference type="EMBL" id="PVUF01000001">
    <property type="protein sequence ID" value="PRZ50072.1"/>
    <property type="molecule type" value="Genomic_DNA"/>
</dbReference>
<reference evidence="4 5" key="1">
    <citation type="submission" date="2018-03" db="EMBL/GenBank/DDBJ databases">
        <title>Genomic Encyclopedia of Archaeal and Bacterial Type Strains, Phase II (KMG-II): from individual species to whole genera.</title>
        <authorList>
            <person name="Goeker M."/>
        </authorList>
    </citation>
    <scope>NUCLEOTIDE SEQUENCE [LARGE SCALE GENOMIC DNA]</scope>
    <source>
        <strain evidence="4 5">DSM 25328</strain>
    </source>
</reference>
<feature type="domain" description="AtuA-like ferredoxin-fold" evidence="3">
    <location>
        <begin position="491"/>
        <end position="590"/>
    </location>
</feature>
<dbReference type="Proteomes" id="UP000237718">
    <property type="component" value="Unassembled WGS sequence"/>
</dbReference>
<sequence length="602" mass="62861">MDNILRIGGACGYWGDDAQATSQVLAAGHLDVLVYNYLAEQTMAHLAKARAREAKSGYIAAFIHDALTPNLAQIARQGVTVIANAGGMNPQACAVAAEAAIDRAGLALRVAVITGDDLTARAQQIAAEAPRDIHTGAQFPSTKTIASITAYHGALPIVAALEEGADIIITGGCAGSSLTLAAAIHHFGWSKGDLNYLAGGSLAGHVLECGVQATGGTFTDWEEVADDIESLGYPIAEIAGDGSFVVTKPEGTGGLVSCGTVGEQILYQIGNPREYVLPDVICDFSDVRLEQIGPDRVQVLGARGRSGPGTYRTCVAWANGFRTGEYFTFYGADAERKAERFAEATLARASAQLAARGMAPFTQSSVEILGAESQFGLLRSNEFAREVVAKVAVRHPDAAGVLAFHKAANGLGMAAPPGLSGFVGGGPRPAPVLSLFSCLTPKSDVPLMVRIGTQLERKVSVPATGVEQRDQLPAPHAAPKPPLKKGPVVTVPLSRLAFARSGDRGDMVNIGVIARRPEQLSWIWAGLDRRHLERVFGHVLAKGQITRYVLPGMSAMNITLTGVLEGGAASSLRNDPQGKGFAQLLLAVPILVDWSLLGAGGA</sequence>
<evidence type="ECO:0000259" key="2">
    <source>
        <dbReference type="Pfam" id="PF07287"/>
    </source>
</evidence>
<evidence type="ECO:0000313" key="4">
    <source>
        <dbReference type="EMBL" id="PRZ50072.1"/>
    </source>
</evidence>
<protein>
    <submittedName>
        <fullName evidence="4">Uncharacterized protein DUF1446</fullName>
    </submittedName>
</protein>
<dbReference type="Pfam" id="PF23544">
    <property type="entry name" value="AtuA_ferredoxin"/>
    <property type="match status" value="1"/>
</dbReference>
<dbReference type="InterPro" id="IPR056362">
    <property type="entry name" value="AtuA-like_ferredoxin_dom"/>
</dbReference>
<evidence type="ECO:0000313" key="5">
    <source>
        <dbReference type="Proteomes" id="UP000237718"/>
    </source>
</evidence>